<dbReference type="Pfam" id="PF09084">
    <property type="entry name" value="NMT1"/>
    <property type="match status" value="1"/>
</dbReference>
<comment type="caution">
    <text evidence="5">The sequence shown here is derived from an EMBL/GenBank/DDBJ whole genome shotgun (WGS) entry which is preliminary data.</text>
</comment>
<dbReference type="PANTHER" id="PTHR30024">
    <property type="entry name" value="ALIPHATIC SULFONATES-BINDING PROTEIN-RELATED"/>
    <property type="match status" value="1"/>
</dbReference>
<reference evidence="5 6" key="1">
    <citation type="submission" date="2024-04" db="EMBL/GenBank/DDBJ databases">
        <authorList>
            <person name="Wu Y.S."/>
            <person name="Zhang L."/>
        </authorList>
    </citation>
    <scope>NUCLEOTIDE SEQUENCE [LARGE SCALE GENOMIC DNA]</scope>
    <source>
        <strain evidence="5 6">KG-01</strain>
    </source>
</reference>
<keyword evidence="6" id="KW-1185">Reference proteome</keyword>
<keyword evidence="3" id="KW-0732">Signal</keyword>
<dbReference type="RefSeq" id="WP_342302565.1">
    <property type="nucleotide sequence ID" value="NZ_JBCEWA010000001.1"/>
</dbReference>
<comment type="subcellular location">
    <subcellularLocation>
        <location evidence="1">Periplasm</location>
    </subcellularLocation>
</comment>
<dbReference type="EMBL" id="JBCEWA010000001">
    <property type="protein sequence ID" value="MEL5986917.1"/>
    <property type="molecule type" value="Genomic_DNA"/>
</dbReference>
<dbReference type="SUPFAM" id="SSF53850">
    <property type="entry name" value="Periplasmic binding protein-like II"/>
    <property type="match status" value="1"/>
</dbReference>
<evidence type="ECO:0000256" key="2">
    <source>
        <dbReference type="ARBA" id="ARBA00010742"/>
    </source>
</evidence>
<accession>A0ABU9LJ84</accession>
<name>A0ABU9LJ84_9BACL</name>
<dbReference type="InterPro" id="IPR015168">
    <property type="entry name" value="SsuA/THI5"/>
</dbReference>
<proteinExistence type="inferred from homology"/>
<evidence type="ECO:0000259" key="4">
    <source>
        <dbReference type="Pfam" id="PF09084"/>
    </source>
</evidence>
<evidence type="ECO:0000256" key="3">
    <source>
        <dbReference type="ARBA" id="ARBA00022729"/>
    </source>
</evidence>
<evidence type="ECO:0000313" key="5">
    <source>
        <dbReference type="EMBL" id="MEL5986917.1"/>
    </source>
</evidence>
<feature type="domain" description="SsuA/THI5-like" evidence="4">
    <location>
        <begin position="48"/>
        <end position="256"/>
    </location>
</feature>
<evidence type="ECO:0000256" key="1">
    <source>
        <dbReference type="ARBA" id="ARBA00004418"/>
    </source>
</evidence>
<dbReference type="Gene3D" id="3.40.190.10">
    <property type="entry name" value="Periplasmic binding protein-like II"/>
    <property type="match status" value="2"/>
</dbReference>
<gene>
    <name evidence="5" type="ORF">AAF454_00610</name>
</gene>
<sequence length="335" mass="37634">MKKLGMIITFIVVALLAVGCGKKIEDTASKASNEPYKLRYQGETGGVTPAELAEDLGYFKKVTLDYQGTYTGGPESIQFVATNQLDYGMSFNGAILKSIAKGVKIQSVITSYGSNEDAFLGFFAKKGSGIKSAQDLVGKKVAVNIRGAHYEVALREYLHQQGISKDQIEQVEFVTMPQINAEQAVINGQVDVAALNGLFREKAIERKQTKLVFKDLDAFKQAYNAGSYFFKTDFIEKHPEEVKDFTQGVARALEWTKTTDRKEVIQRFEKIMKERKRDEPLDNLQYFRGSGVETKGGKFTDEDFKRWIEPLQRVGDLQNEQVDTSTMCTNEFNPF</sequence>
<organism evidence="5 6">
    <name type="scientific">Kurthia gibsonii</name>
    <dbReference type="NCBI Taxonomy" id="33946"/>
    <lineage>
        <taxon>Bacteria</taxon>
        <taxon>Bacillati</taxon>
        <taxon>Bacillota</taxon>
        <taxon>Bacilli</taxon>
        <taxon>Bacillales</taxon>
        <taxon>Caryophanaceae</taxon>
        <taxon>Kurthia</taxon>
    </lineage>
</organism>
<protein>
    <submittedName>
        <fullName evidence="5">ABC transporter substrate-binding protein</fullName>
    </submittedName>
</protein>
<dbReference type="Proteomes" id="UP001398420">
    <property type="component" value="Unassembled WGS sequence"/>
</dbReference>
<comment type="similarity">
    <text evidence="2">Belongs to the bacterial solute-binding protein SsuA/TauA family.</text>
</comment>
<evidence type="ECO:0000313" key="6">
    <source>
        <dbReference type="Proteomes" id="UP001398420"/>
    </source>
</evidence>
<dbReference type="PANTHER" id="PTHR30024:SF47">
    <property type="entry name" value="TAURINE-BINDING PERIPLASMIC PROTEIN"/>
    <property type="match status" value="1"/>
</dbReference>
<dbReference type="PROSITE" id="PS51257">
    <property type="entry name" value="PROKAR_LIPOPROTEIN"/>
    <property type="match status" value="1"/>
</dbReference>